<dbReference type="EMBL" id="JADBDZ010000001">
    <property type="protein sequence ID" value="MBE1532539.1"/>
    <property type="molecule type" value="Genomic_DNA"/>
</dbReference>
<gene>
    <name evidence="3" type="ORF">H4W34_002372</name>
</gene>
<feature type="transmembrane region" description="Helical" evidence="2">
    <location>
        <begin position="36"/>
        <end position="56"/>
    </location>
</feature>
<evidence type="ECO:0000313" key="4">
    <source>
        <dbReference type="Proteomes" id="UP000627838"/>
    </source>
</evidence>
<comment type="caution">
    <text evidence="3">The sequence shown here is derived from an EMBL/GenBank/DDBJ whole genome shotgun (WGS) entry which is preliminary data.</text>
</comment>
<protein>
    <submittedName>
        <fullName evidence="3">Uncharacterized protein</fullName>
    </submittedName>
</protein>
<reference evidence="3 4" key="1">
    <citation type="submission" date="2020-10" db="EMBL/GenBank/DDBJ databases">
        <title>Sequencing the genomes of 1000 actinobacteria strains.</title>
        <authorList>
            <person name="Klenk H.-P."/>
        </authorList>
    </citation>
    <scope>NUCLEOTIDE SEQUENCE [LARGE SCALE GENOMIC DNA]</scope>
    <source>
        <strain evidence="3 4">DSM 46744</strain>
    </source>
</reference>
<proteinExistence type="predicted"/>
<keyword evidence="2" id="KW-0812">Transmembrane</keyword>
<keyword evidence="2" id="KW-1133">Transmembrane helix</keyword>
<evidence type="ECO:0000256" key="1">
    <source>
        <dbReference type="SAM" id="MobiDB-lite"/>
    </source>
</evidence>
<dbReference type="Proteomes" id="UP000627838">
    <property type="component" value="Unassembled WGS sequence"/>
</dbReference>
<keyword evidence="4" id="KW-1185">Reference proteome</keyword>
<dbReference type="RefSeq" id="WP_192759215.1">
    <property type="nucleotide sequence ID" value="NZ_JADBDZ010000001.1"/>
</dbReference>
<evidence type="ECO:0000256" key="2">
    <source>
        <dbReference type="SAM" id="Phobius"/>
    </source>
</evidence>
<feature type="region of interest" description="Disordered" evidence="1">
    <location>
        <begin position="1"/>
        <end position="30"/>
    </location>
</feature>
<feature type="compositionally biased region" description="Polar residues" evidence="1">
    <location>
        <begin position="1"/>
        <end position="24"/>
    </location>
</feature>
<organism evidence="3 4">
    <name type="scientific">Actinomadura algeriensis</name>
    <dbReference type="NCBI Taxonomy" id="1679523"/>
    <lineage>
        <taxon>Bacteria</taxon>
        <taxon>Bacillati</taxon>
        <taxon>Actinomycetota</taxon>
        <taxon>Actinomycetes</taxon>
        <taxon>Streptosporangiales</taxon>
        <taxon>Thermomonosporaceae</taxon>
        <taxon>Actinomadura</taxon>
    </lineage>
</organism>
<accession>A0ABR9JPN5</accession>
<keyword evidence="2" id="KW-0472">Membrane</keyword>
<sequence>MSQTPNDPAGTTHQFQNFAGQGPQQPEKAPGMNKGLVLGIAAVVVVVAIIAIAVVLM</sequence>
<name>A0ABR9JPN5_9ACTN</name>
<evidence type="ECO:0000313" key="3">
    <source>
        <dbReference type="EMBL" id="MBE1532539.1"/>
    </source>
</evidence>